<dbReference type="EMBL" id="RKLQ01000001">
    <property type="protein sequence ID" value="MBX0303406.1"/>
    <property type="molecule type" value="Genomic_DNA"/>
</dbReference>
<comment type="caution">
    <text evidence="2">The sequence shown here is derived from an EMBL/GenBank/DDBJ whole genome shotgun (WGS) entry which is preliminary data.</text>
</comment>
<evidence type="ECO:0000313" key="2">
    <source>
        <dbReference type="EMBL" id="MBX0303406.1"/>
    </source>
</evidence>
<dbReference type="RefSeq" id="WP_220587614.1">
    <property type="nucleotide sequence ID" value="NZ_RKLQ01000001.1"/>
</dbReference>
<sequence>MQQARHHVPQLTGALTAVSFAIVLVVIAGAVPSTLFPRAPTAVMAVIPHAIATVSAVAIGTILGGLRAIRAGNIDRHRTLMVVSFLLFGLFLTVDFYRLAVVGPTAFAGPAVVETYLYLPLLVSHAVVALLTFPAVYYALLVGVTTPRGALPATGHARAGRVAAACWLLTFGSGLVIYAMLHLLW</sequence>
<reference evidence="2" key="1">
    <citation type="submission" date="2021-06" db="EMBL/GenBank/DDBJ databases">
        <title>Halomicroarcula sp. F24A a new haloarchaeum isolated from saline soil.</title>
        <authorList>
            <person name="Duran-Viseras A."/>
            <person name="Sanchez-Porro C."/>
            <person name="Ventosa A."/>
        </authorList>
    </citation>
    <scope>NUCLEOTIDE SEQUENCE</scope>
    <source>
        <strain evidence="2">F24A</strain>
    </source>
</reference>
<keyword evidence="1" id="KW-0472">Membrane</keyword>
<feature type="transmembrane region" description="Helical" evidence="1">
    <location>
        <begin position="78"/>
        <end position="97"/>
    </location>
</feature>
<evidence type="ECO:0000313" key="3">
    <source>
        <dbReference type="Proteomes" id="UP000783863"/>
    </source>
</evidence>
<accession>A0A8J7YHG2</accession>
<dbReference type="AlphaFoldDB" id="A0A8J7YHG2"/>
<keyword evidence="1" id="KW-0812">Transmembrane</keyword>
<name>A0A8J7YHG2_9EURY</name>
<evidence type="ECO:0000256" key="1">
    <source>
        <dbReference type="SAM" id="Phobius"/>
    </source>
</evidence>
<dbReference type="InterPro" id="IPR007352">
    <property type="entry name" value="DUF420"/>
</dbReference>
<protein>
    <submittedName>
        <fullName evidence="2">DUF420 domain-containing protein</fullName>
    </submittedName>
</protein>
<dbReference type="Pfam" id="PF04238">
    <property type="entry name" value="DUF420"/>
    <property type="match status" value="1"/>
</dbReference>
<feature type="transmembrane region" description="Helical" evidence="1">
    <location>
        <begin position="12"/>
        <end position="31"/>
    </location>
</feature>
<dbReference type="PANTHER" id="PTHR37692">
    <property type="entry name" value="HYPOTHETICAL MEMBRANE SPANNING PROTEIN"/>
    <property type="match status" value="1"/>
</dbReference>
<feature type="transmembrane region" description="Helical" evidence="1">
    <location>
        <begin position="162"/>
        <end position="181"/>
    </location>
</feature>
<feature type="transmembrane region" description="Helical" evidence="1">
    <location>
        <begin position="117"/>
        <end position="141"/>
    </location>
</feature>
<feature type="transmembrane region" description="Helical" evidence="1">
    <location>
        <begin position="43"/>
        <end position="66"/>
    </location>
</feature>
<proteinExistence type="predicted"/>
<dbReference type="PANTHER" id="PTHR37692:SF1">
    <property type="entry name" value="DUF420 DOMAIN-CONTAINING PROTEIN"/>
    <property type="match status" value="1"/>
</dbReference>
<keyword evidence="1" id="KW-1133">Transmembrane helix</keyword>
<gene>
    <name evidence="2" type="ORF">EGD98_06945</name>
</gene>
<organism evidence="2 3">
    <name type="scientific">Haloarcula salinisoli</name>
    <dbReference type="NCBI Taxonomy" id="2487746"/>
    <lineage>
        <taxon>Archaea</taxon>
        <taxon>Methanobacteriati</taxon>
        <taxon>Methanobacteriota</taxon>
        <taxon>Stenosarchaea group</taxon>
        <taxon>Halobacteria</taxon>
        <taxon>Halobacteriales</taxon>
        <taxon>Haloarculaceae</taxon>
        <taxon>Haloarcula</taxon>
    </lineage>
</organism>
<keyword evidence="3" id="KW-1185">Reference proteome</keyword>
<dbReference type="Proteomes" id="UP000783863">
    <property type="component" value="Unassembled WGS sequence"/>
</dbReference>